<dbReference type="InterPro" id="IPR010149">
    <property type="entry name" value="CRISPR-assoc_prot_Csm2_III-A"/>
</dbReference>
<dbReference type="NCBIfam" id="TIGR01870">
    <property type="entry name" value="cas_TM1810_Csm2"/>
    <property type="match status" value="1"/>
</dbReference>
<sequence>RMHQLRRIYNVIAQAYELARDDTQLENAKTRLVLLRPQLAYAAGRIKELDKLCRELQRRIQNCENLDAIEELYYFTQAVVAYHRGD</sequence>
<keyword evidence="4" id="KW-0694">RNA-binding</keyword>
<gene>
    <name evidence="7" type="primary">csm2</name>
    <name evidence="7" type="ORF">ENN51_06420</name>
</gene>
<keyword evidence="5" id="KW-0051">Antiviral defense</keyword>
<evidence type="ECO:0000256" key="3">
    <source>
        <dbReference type="ARBA" id="ARBA00016118"/>
    </source>
</evidence>
<name>A0A7V0T655_UNCW3</name>
<proteinExistence type="inferred from homology"/>
<accession>A0A7V0T655</accession>
<dbReference type="AlphaFoldDB" id="A0A7V0T655"/>
<evidence type="ECO:0000313" key="7">
    <source>
        <dbReference type="EMBL" id="HDQ99900.1"/>
    </source>
</evidence>
<feature type="non-terminal residue" evidence="7">
    <location>
        <position position="1"/>
    </location>
</feature>
<evidence type="ECO:0000256" key="5">
    <source>
        <dbReference type="ARBA" id="ARBA00023118"/>
    </source>
</evidence>
<evidence type="ECO:0000256" key="2">
    <source>
        <dbReference type="ARBA" id="ARBA00006896"/>
    </source>
</evidence>
<dbReference type="Proteomes" id="UP000885672">
    <property type="component" value="Unassembled WGS sequence"/>
</dbReference>
<dbReference type="Pfam" id="PF03750">
    <property type="entry name" value="Csm2_III-A"/>
    <property type="match status" value="1"/>
</dbReference>
<protein>
    <recommendedName>
        <fullName evidence="3">CRISPR system Cms protein Csm2</fullName>
    </recommendedName>
    <alternativeName>
        <fullName evidence="6">CRISPR type III A-associated protein Csm2</fullName>
    </alternativeName>
</protein>
<evidence type="ECO:0000256" key="4">
    <source>
        <dbReference type="ARBA" id="ARBA00022884"/>
    </source>
</evidence>
<dbReference type="GO" id="GO:0003723">
    <property type="term" value="F:RNA binding"/>
    <property type="evidence" value="ECO:0007669"/>
    <property type="project" value="UniProtKB-KW"/>
</dbReference>
<dbReference type="GO" id="GO:0051607">
    <property type="term" value="P:defense response to virus"/>
    <property type="evidence" value="ECO:0007669"/>
    <property type="project" value="UniProtKB-KW"/>
</dbReference>
<organism evidence="7">
    <name type="scientific">candidate division WOR-3 bacterium</name>
    <dbReference type="NCBI Taxonomy" id="2052148"/>
    <lineage>
        <taxon>Bacteria</taxon>
        <taxon>Bacteria division WOR-3</taxon>
    </lineage>
</organism>
<evidence type="ECO:0000256" key="6">
    <source>
        <dbReference type="ARBA" id="ARBA00031723"/>
    </source>
</evidence>
<comment type="function">
    <text evidence="1">This subunit may be involved in monitoring complementarity of crRNA and target RNA.</text>
</comment>
<reference evidence="7" key="1">
    <citation type="journal article" date="2020" name="mSystems">
        <title>Genome- and Community-Level Interaction Insights into Carbon Utilization and Element Cycling Functions of Hydrothermarchaeota in Hydrothermal Sediment.</title>
        <authorList>
            <person name="Zhou Z."/>
            <person name="Liu Y."/>
            <person name="Xu W."/>
            <person name="Pan J."/>
            <person name="Luo Z.H."/>
            <person name="Li M."/>
        </authorList>
    </citation>
    <scope>NUCLEOTIDE SEQUENCE [LARGE SCALE GENOMIC DNA]</scope>
    <source>
        <strain evidence="7">SpSt-1182</strain>
    </source>
</reference>
<dbReference type="EMBL" id="DSBX01000241">
    <property type="protein sequence ID" value="HDQ99900.1"/>
    <property type="molecule type" value="Genomic_DNA"/>
</dbReference>
<comment type="similarity">
    <text evidence="2">Belongs to the CRISPR-associated Csm2 family.</text>
</comment>
<comment type="caution">
    <text evidence="7">The sequence shown here is derived from an EMBL/GenBank/DDBJ whole genome shotgun (WGS) entry which is preliminary data.</text>
</comment>
<evidence type="ECO:0000256" key="1">
    <source>
        <dbReference type="ARBA" id="ARBA00003640"/>
    </source>
</evidence>